<dbReference type="AlphaFoldDB" id="A0A1E1KKW2"/>
<evidence type="ECO:0000313" key="4">
    <source>
        <dbReference type="Proteomes" id="UP000178912"/>
    </source>
</evidence>
<dbReference type="EMBL" id="FJUX01000037">
    <property type="protein sequence ID" value="CZS98650.1"/>
    <property type="molecule type" value="Genomic_DNA"/>
</dbReference>
<keyword evidence="4" id="KW-1185">Reference proteome</keyword>
<feature type="compositionally biased region" description="Basic and acidic residues" evidence="2">
    <location>
        <begin position="63"/>
        <end position="75"/>
    </location>
</feature>
<sequence>MAKTVSKRKSESALPTGKSKHRKTSARKEDGSDSGEEGSSDQLFVVREPVTSKDTKKRSVKSRKSEPVKPSSRVDEYEEDEGRTESRQFLALVEFESKKKKRAAKAAAEFIERFENRINDAEESLKKRLHDLSTEASKKDSDFNEAFEDAYAASRPLPPTANDGSKAKGLSKDISFATLFDRSLEIIDGAKLIIEKFEMAREKTNRIEIARLMDNNWSEENDDIAKILATGHMVGLEKYEAMLMGSGEPDIEEEDLELTSLFYPDTEVNTYIPWGGMARKGEKAMRKLLKAIVTEVV</sequence>
<dbReference type="Proteomes" id="UP000178912">
    <property type="component" value="Unassembled WGS sequence"/>
</dbReference>
<dbReference type="OrthoDB" id="3598799at2759"/>
<protein>
    <submittedName>
        <fullName evidence="3">Uncharacterized protein</fullName>
    </submittedName>
</protein>
<proteinExistence type="predicted"/>
<evidence type="ECO:0000313" key="3">
    <source>
        <dbReference type="EMBL" id="CZS98650.1"/>
    </source>
</evidence>
<keyword evidence="1" id="KW-0175">Coiled coil</keyword>
<feature type="region of interest" description="Disordered" evidence="2">
    <location>
        <begin position="1"/>
        <end position="85"/>
    </location>
</feature>
<evidence type="ECO:0000256" key="2">
    <source>
        <dbReference type="SAM" id="MobiDB-lite"/>
    </source>
</evidence>
<organism evidence="3 4">
    <name type="scientific">Rhynchosporium agropyri</name>
    <dbReference type="NCBI Taxonomy" id="914238"/>
    <lineage>
        <taxon>Eukaryota</taxon>
        <taxon>Fungi</taxon>
        <taxon>Dikarya</taxon>
        <taxon>Ascomycota</taxon>
        <taxon>Pezizomycotina</taxon>
        <taxon>Leotiomycetes</taxon>
        <taxon>Helotiales</taxon>
        <taxon>Ploettnerulaceae</taxon>
        <taxon>Rhynchosporium</taxon>
    </lineage>
</organism>
<reference evidence="4" key="1">
    <citation type="submission" date="2016-03" db="EMBL/GenBank/DDBJ databases">
        <authorList>
            <person name="Guldener U."/>
        </authorList>
    </citation>
    <scope>NUCLEOTIDE SEQUENCE [LARGE SCALE GENOMIC DNA]</scope>
    <source>
        <strain evidence="4">04CH-RAC-A.6.1</strain>
    </source>
</reference>
<feature type="coiled-coil region" evidence="1">
    <location>
        <begin position="104"/>
        <end position="131"/>
    </location>
</feature>
<gene>
    <name evidence="3" type="ORF">RAG0_07289</name>
</gene>
<evidence type="ECO:0000256" key="1">
    <source>
        <dbReference type="SAM" id="Coils"/>
    </source>
</evidence>
<accession>A0A1E1KKW2</accession>
<name>A0A1E1KKW2_9HELO</name>